<reference evidence="2 3" key="1">
    <citation type="journal article" date="2012" name="Genome Biol.">
        <title>Sequencing three crocodilian genomes to illuminate the evolution of archosaurs and amniotes.</title>
        <authorList>
            <person name="St John J.A."/>
            <person name="Braun E.L."/>
            <person name="Isberg S.R."/>
            <person name="Miles L.G."/>
            <person name="Chong A.Y."/>
            <person name="Gongora J."/>
            <person name="Dalzell P."/>
            <person name="Moran C."/>
            <person name="Bed'hom B."/>
            <person name="Abzhanov A."/>
            <person name="Burgess S.C."/>
            <person name="Cooksey A.M."/>
            <person name="Castoe T.A."/>
            <person name="Crawford N.G."/>
            <person name="Densmore L.D."/>
            <person name="Drew J.C."/>
            <person name="Edwards S.V."/>
            <person name="Faircloth B.C."/>
            <person name="Fujita M.K."/>
            <person name="Greenwold M.J."/>
            <person name="Hoffmann F.G."/>
            <person name="Howard J.M."/>
            <person name="Iguchi T."/>
            <person name="Janes D.E."/>
            <person name="Khan S.Y."/>
            <person name="Kohno S."/>
            <person name="de Koning A.J."/>
            <person name="Lance S.L."/>
            <person name="McCarthy F.M."/>
            <person name="McCormack J.E."/>
            <person name="Merchant M.E."/>
            <person name="Peterson D.G."/>
            <person name="Pollock D.D."/>
            <person name="Pourmand N."/>
            <person name="Raney B.J."/>
            <person name="Roessler K.A."/>
            <person name="Sanford J.R."/>
            <person name="Sawyer R.H."/>
            <person name="Schmidt C.J."/>
            <person name="Triplett E.W."/>
            <person name="Tuberville T.D."/>
            <person name="Venegas-Anaya M."/>
            <person name="Howard J.T."/>
            <person name="Jarvis E.D."/>
            <person name="Guillette L.J.Jr."/>
            <person name="Glenn T.C."/>
            <person name="Green R.E."/>
            <person name="Ray D.A."/>
        </authorList>
    </citation>
    <scope>NUCLEOTIDE SEQUENCE [LARGE SCALE GENOMIC DNA]</scope>
    <source>
        <strain evidence="2">KSC_2009_1</strain>
    </source>
</reference>
<organism evidence="2 3">
    <name type="scientific">Alligator mississippiensis</name>
    <name type="common">American alligator</name>
    <dbReference type="NCBI Taxonomy" id="8496"/>
    <lineage>
        <taxon>Eukaryota</taxon>
        <taxon>Metazoa</taxon>
        <taxon>Chordata</taxon>
        <taxon>Craniata</taxon>
        <taxon>Vertebrata</taxon>
        <taxon>Euteleostomi</taxon>
        <taxon>Archelosauria</taxon>
        <taxon>Archosauria</taxon>
        <taxon>Crocodylia</taxon>
        <taxon>Alligatoridae</taxon>
        <taxon>Alligatorinae</taxon>
        <taxon>Alligator</taxon>
    </lineage>
</organism>
<feature type="compositionally biased region" description="Basic and acidic residues" evidence="1">
    <location>
        <begin position="35"/>
        <end position="45"/>
    </location>
</feature>
<evidence type="ECO:0000256" key="1">
    <source>
        <dbReference type="SAM" id="MobiDB-lite"/>
    </source>
</evidence>
<sequence length="79" mass="8760">MQDLPAPNNHGPSLHWTLPKIHKKQNSSRTLPRMHKPETNPRKDTPPTPSAEATFPPPKMISTPTGSHSMKHRGPACPQ</sequence>
<dbReference type="EMBL" id="AKHW03002956">
    <property type="protein sequence ID" value="KYO36336.1"/>
    <property type="molecule type" value="Genomic_DNA"/>
</dbReference>
<evidence type="ECO:0000313" key="2">
    <source>
        <dbReference type="EMBL" id="KYO36336.1"/>
    </source>
</evidence>
<accession>A0A151NHQ4</accession>
<evidence type="ECO:0000313" key="3">
    <source>
        <dbReference type="Proteomes" id="UP000050525"/>
    </source>
</evidence>
<dbReference type="AlphaFoldDB" id="A0A151NHQ4"/>
<protein>
    <submittedName>
        <fullName evidence="2">Uncharacterized protein</fullName>
    </submittedName>
</protein>
<comment type="caution">
    <text evidence="2">The sequence shown here is derived from an EMBL/GenBank/DDBJ whole genome shotgun (WGS) entry which is preliminary data.</text>
</comment>
<name>A0A151NHQ4_ALLMI</name>
<dbReference type="Proteomes" id="UP000050525">
    <property type="component" value="Unassembled WGS sequence"/>
</dbReference>
<proteinExistence type="predicted"/>
<gene>
    <name evidence="2" type="ORF">Y1Q_0024096</name>
</gene>
<feature type="region of interest" description="Disordered" evidence="1">
    <location>
        <begin position="1"/>
        <end position="79"/>
    </location>
</feature>
<feature type="compositionally biased region" description="Basic residues" evidence="1">
    <location>
        <begin position="69"/>
        <end position="79"/>
    </location>
</feature>
<keyword evidence="3" id="KW-1185">Reference proteome</keyword>